<dbReference type="OrthoDB" id="372143at2157"/>
<dbReference type="InterPro" id="IPR013022">
    <property type="entry name" value="Xyl_isomerase-like_TIM-brl"/>
</dbReference>
<dbReference type="Proteomes" id="UP000053462">
    <property type="component" value="Unassembled WGS sequence"/>
</dbReference>
<dbReference type="GO" id="GO:0016853">
    <property type="term" value="F:isomerase activity"/>
    <property type="evidence" value="ECO:0007669"/>
    <property type="project" value="UniProtKB-KW"/>
</dbReference>
<comment type="caution">
    <text evidence="2">The sequence shown here is derived from an EMBL/GenBank/DDBJ whole genome shotgun (WGS) entry which is preliminary data.</text>
</comment>
<name>A0A100XXI5_9EURY</name>
<feature type="domain" description="Xylose isomerase-like TIM barrel" evidence="1">
    <location>
        <begin position="23"/>
        <end position="253"/>
    </location>
</feature>
<keyword evidence="2" id="KW-0413">Isomerase</keyword>
<dbReference type="STRING" id="227598.APY94_06765"/>
<dbReference type="EMBL" id="LLYW01000023">
    <property type="protein sequence ID" value="KUH33212.1"/>
    <property type="molecule type" value="Genomic_DNA"/>
</dbReference>
<dbReference type="SUPFAM" id="SSF51658">
    <property type="entry name" value="Xylose isomerase-like"/>
    <property type="match status" value="1"/>
</dbReference>
<dbReference type="InterPro" id="IPR036237">
    <property type="entry name" value="Xyl_isomerase-like_sf"/>
</dbReference>
<dbReference type="Pfam" id="PF01261">
    <property type="entry name" value="AP_endonuc_2"/>
    <property type="match status" value="1"/>
</dbReference>
<reference evidence="2 3" key="1">
    <citation type="submission" date="2015-10" db="EMBL/GenBank/DDBJ databases">
        <title>Draft genome sequence of Thermococcus celericrescens strain DSM 17994.</title>
        <authorList>
            <person name="Hong S.-J."/>
            <person name="Park C.-E."/>
            <person name="Shin J.-H."/>
        </authorList>
    </citation>
    <scope>NUCLEOTIDE SEQUENCE [LARGE SCALE GENOMIC DNA]</scope>
    <source>
        <strain evidence="2 3">DSM 17994</strain>
    </source>
</reference>
<dbReference type="InterPro" id="IPR050312">
    <property type="entry name" value="IolE/XylAMocC-like"/>
</dbReference>
<dbReference type="RefSeq" id="WP_058938907.1">
    <property type="nucleotide sequence ID" value="NZ_LLYW01000023.1"/>
</dbReference>
<gene>
    <name evidence="2" type="ORF">APY94_06765</name>
</gene>
<evidence type="ECO:0000313" key="3">
    <source>
        <dbReference type="Proteomes" id="UP000053462"/>
    </source>
</evidence>
<evidence type="ECO:0000259" key="1">
    <source>
        <dbReference type="Pfam" id="PF01261"/>
    </source>
</evidence>
<keyword evidence="3" id="KW-1185">Reference proteome</keyword>
<dbReference type="Gene3D" id="3.20.20.150">
    <property type="entry name" value="Divalent-metal-dependent TIM barrel enzymes"/>
    <property type="match status" value="1"/>
</dbReference>
<organism evidence="2 3">
    <name type="scientific">Thermococcus celericrescens</name>
    <dbReference type="NCBI Taxonomy" id="227598"/>
    <lineage>
        <taxon>Archaea</taxon>
        <taxon>Methanobacteriati</taxon>
        <taxon>Methanobacteriota</taxon>
        <taxon>Thermococci</taxon>
        <taxon>Thermococcales</taxon>
        <taxon>Thermococcaceae</taxon>
        <taxon>Thermococcus</taxon>
    </lineage>
</organism>
<accession>A0A100XXI5</accession>
<protein>
    <submittedName>
        <fullName evidence="2">Xylose isomerase</fullName>
    </submittedName>
</protein>
<proteinExistence type="predicted"/>
<dbReference type="PANTHER" id="PTHR12110:SF21">
    <property type="entry name" value="XYLOSE ISOMERASE-LIKE TIM BARREL DOMAIN-CONTAINING PROTEIN"/>
    <property type="match status" value="1"/>
</dbReference>
<dbReference type="AlphaFoldDB" id="A0A100XXI5"/>
<evidence type="ECO:0000313" key="2">
    <source>
        <dbReference type="EMBL" id="KUH33212.1"/>
    </source>
</evidence>
<dbReference type="PANTHER" id="PTHR12110">
    <property type="entry name" value="HYDROXYPYRUVATE ISOMERASE"/>
    <property type="match status" value="1"/>
</dbReference>
<sequence length="255" mass="29433">MIGLSMTAYPGRDLLEFEGWVGRAKKLGFDFVEILSEWPHYLTRDNYRLFEEVLDGWSMKRTVHAPFSDVNIGSFNDRLRRTSLEVIHEAIELAAELDALSVTIHPGHCSPVSVKNRRKYLEIHRESLRKIAEWGFEYGVRVGVENMPRFVILDAQTCERLWEILGDVEIGVTFDVGHLNTTTGKFERFLEVLGDRIVHVHLHDNRGERDEHLALGDGIVPWVRVLPKLPRVTWALEVGDIESARRSLEFLRNLH</sequence>